<dbReference type="Pfam" id="PF24750">
    <property type="entry name" value="b-prop_At3g26010-like"/>
    <property type="match status" value="1"/>
</dbReference>
<dbReference type="GeneID" id="115990672"/>
<dbReference type="Proteomes" id="UP000594261">
    <property type="component" value="Chromosome 5"/>
</dbReference>
<dbReference type="Pfam" id="PF12937">
    <property type="entry name" value="F-box-like"/>
    <property type="match status" value="1"/>
</dbReference>
<accession>A0A7N2LRY5</accession>
<dbReference type="EMBL" id="LRBV02000005">
    <property type="status" value="NOT_ANNOTATED_CDS"/>
    <property type="molecule type" value="Genomic_DNA"/>
</dbReference>
<dbReference type="SUPFAM" id="SSF81383">
    <property type="entry name" value="F-box domain"/>
    <property type="match status" value="1"/>
</dbReference>
<dbReference type="EnsemblPlants" id="QL05p052800:mrna">
    <property type="protein sequence ID" value="QL05p052800:mrna:CDS:1"/>
    <property type="gene ID" value="QL05p052800"/>
</dbReference>
<dbReference type="OrthoDB" id="625245at2759"/>
<dbReference type="Gene3D" id="1.20.1280.50">
    <property type="match status" value="1"/>
</dbReference>
<evidence type="ECO:0000259" key="1">
    <source>
        <dbReference type="PROSITE" id="PS50181"/>
    </source>
</evidence>
<name>A0A7N2LRY5_QUELO</name>
<protein>
    <recommendedName>
        <fullName evidence="1">F-box domain-containing protein</fullName>
    </recommendedName>
</protein>
<keyword evidence="3" id="KW-1185">Reference proteome</keyword>
<dbReference type="RefSeq" id="XP_030970341.1">
    <property type="nucleotide sequence ID" value="XM_031114481.1"/>
</dbReference>
<dbReference type="FunCoup" id="A0A7N2LRY5">
    <property type="interactions" value="232"/>
</dbReference>
<dbReference type="InterPro" id="IPR056592">
    <property type="entry name" value="Beta-prop_At3g26010-like"/>
</dbReference>
<dbReference type="InterPro" id="IPR001810">
    <property type="entry name" value="F-box_dom"/>
</dbReference>
<dbReference type="AlphaFoldDB" id="A0A7N2LRY5"/>
<dbReference type="Gramene" id="QL05p052800:mrna">
    <property type="protein sequence ID" value="QL05p052800:mrna:CDS:1"/>
    <property type="gene ID" value="QL05p052800"/>
</dbReference>
<organism evidence="2 3">
    <name type="scientific">Quercus lobata</name>
    <name type="common">Valley oak</name>
    <dbReference type="NCBI Taxonomy" id="97700"/>
    <lineage>
        <taxon>Eukaryota</taxon>
        <taxon>Viridiplantae</taxon>
        <taxon>Streptophyta</taxon>
        <taxon>Embryophyta</taxon>
        <taxon>Tracheophyta</taxon>
        <taxon>Spermatophyta</taxon>
        <taxon>Magnoliopsida</taxon>
        <taxon>eudicotyledons</taxon>
        <taxon>Gunneridae</taxon>
        <taxon>Pentapetalae</taxon>
        <taxon>rosids</taxon>
        <taxon>fabids</taxon>
        <taxon>Fagales</taxon>
        <taxon>Fagaceae</taxon>
        <taxon>Quercus</taxon>
    </lineage>
</organism>
<reference evidence="2 3" key="1">
    <citation type="journal article" date="2016" name="G3 (Bethesda)">
        <title>First Draft Assembly and Annotation of the Genome of a California Endemic Oak Quercus lobata Nee (Fagaceae).</title>
        <authorList>
            <person name="Sork V.L."/>
            <person name="Fitz-Gibbon S.T."/>
            <person name="Puiu D."/>
            <person name="Crepeau M."/>
            <person name="Gugger P.F."/>
            <person name="Sherman R."/>
            <person name="Stevens K."/>
            <person name="Langley C.H."/>
            <person name="Pellegrini M."/>
            <person name="Salzberg S.L."/>
        </authorList>
    </citation>
    <scope>NUCLEOTIDE SEQUENCE [LARGE SCALE GENOMIC DNA]</scope>
    <source>
        <strain evidence="2 3">cv. SW786</strain>
    </source>
</reference>
<feature type="domain" description="F-box" evidence="1">
    <location>
        <begin position="23"/>
        <end position="70"/>
    </location>
</feature>
<gene>
    <name evidence="2" type="primary">LOC115990672</name>
</gene>
<proteinExistence type="predicted"/>
<sequence length="451" mass="51618">MDSSIDSHSLLQPSCEVKRKRSITTMNDLPDGVLMEILVLLSLPSVVLRCKWVSKRWFSLISTPHFARRFVTQHPHVHHPLSLIFYYPDCCSNRRLLVTTNSETETESELELKPLAAYLHNICDPNTSSLRASCNDLLLWCDRAEQVVQHCPPITMVFYSIINPFTRQCLELPPRLVPHLHSRSLGLRVGIICSYDYNNDNQLSSSFRVVLIPWSRTKFTTQFNVHIFSSDTGEWSDSVVLCPPNLDGFKLSLTPLPTIPYKGFLFWSIDGARLFGFDPYNSTCCCVIEKPVQLEQFQEIDCLGLCRGCLRISQVSKYPYRNEHPCLRVWELIDFDKDGNNNGGGAGGKWCLKHELYFNQMVSEKSPWLAQYLTRIFPLVSVLAFHPNDADIMYLTIQSKVVLCNLQSRTLEVFCHVPQSGLGHHFIHHALTFVLPSWPTPLPFTETGWHC</sequence>
<dbReference type="PROSITE" id="PS50181">
    <property type="entry name" value="FBOX"/>
    <property type="match status" value="1"/>
</dbReference>
<evidence type="ECO:0000313" key="2">
    <source>
        <dbReference type="EnsemblPlants" id="QL05p052800:mrna:CDS:1"/>
    </source>
</evidence>
<dbReference type="InParanoid" id="A0A7N2LRY5"/>
<dbReference type="KEGG" id="qlo:115990672"/>
<reference evidence="2" key="2">
    <citation type="submission" date="2021-01" db="UniProtKB">
        <authorList>
            <consortium name="EnsemblPlants"/>
        </authorList>
    </citation>
    <scope>IDENTIFICATION</scope>
</reference>
<dbReference type="InterPro" id="IPR036047">
    <property type="entry name" value="F-box-like_dom_sf"/>
</dbReference>
<dbReference type="PANTHER" id="PTHR35546">
    <property type="entry name" value="F-BOX PROTEIN INTERACTION DOMAIN PROTEIN-RELATED"/>
    <property type="match status" value="1"/>
</dbReference>
<dbReference type="OMA" id="CNISERA"/>
<dbReference type="PANTHER" id="PTHR35546:SF130">
    <property type="entry name" value="EXPRESSED PROTEIN"/>
    <property type="match status" value="1"/>
</dbReference>
<dbReference type="InterPro" id="IPR055290">
    <property type="entry name" value="At3g26010-like"/>
</dbReference>
<evidence type="ECO:0000313" key="3">
    <source>
        <dbReference type="Proteomes" id="UP000594261"/>
    </source>
</evidence>